<name>A0A2S3ZU26_ARTGL</name>
<dbReference type="EMBL" id="PPXC01000011">
    <property type="protein sequence ID" value="POH72771.1"/>
    <property type="molecule type" value="Genomic_DNA"/>
</dbReference>
<sequence length="217" mass="22257">MQFRLAFSPGRTTPVTPRSLRPPLALVLCSLVLCALLLGGCNPMPADVTHYTPAPATVVDAVDCERSVSKVPYGPGSSSPPLTGSPSTAAVLAGSVPAGFVPVKLVECFPPDPALDAQGQVTGWSVKQLWFTGDFAAVLAALAVPSDSQAGIACLAIGEILPSIWLVNAEGQAANVVWPLDVCGMSKPELREALRGLTLSDTKISAADSGPASERGP</sequence>
<protein>
    <submittedName>
        <fullName evidence="1">Uncharacterized protein</fullName>
    </submittedName>
</protein>
<dbReference type="RefSeq" id="WP_103466444.1">
    <property type="nucleotide sequence ID" value="NZ_PPXC01000011.1"/>
</dbReference>
<keyword evidence="2" id="KW-1185">Reference proteome</keyword>
<proteinExistence type="predicted"/>
<organism evidence="1 2">
    <name type="scientific">Arthrobacter glacialis</name>
    <dbReference type="NCBI Taxonomy" id="1664"/>
    <lineage>
        <taxon>Bacteria</taxon>
        <taxon>Bacillati</taxon>
        <taxon>Actinomycetota</taxon>
        <taxon>Actinomycetes</taxon>
        <taxon>Micrococcales</taxon>
        <taxon>Micrococcaceae</taxon>
        <taxon>Arthrobacter</taxon>
    </lineage>
</organism>
<gene>
    <name evidence="1" type="ORF">CVS27_14260</name>
</gene>
<evidence type="ECO:0000313" key="1">
    <source>
        <dbReference type="EMBL" id="POH72771.1"/>
    </source>
</evidence>
<dbReference type="AlphaFoldDB" id="A0A2S3ZU26"/>
<comment type="caution">
    <text evidence="1">The sequence shown here is derived from an EMBL/GenBank/DDBJ whole genome shotgun (WGS) entry which is preliminary data.</text>
</comment>
<accession>A0A2S3ZU26</accession>
<reference evidence="1 2" key="1">
    <citation type="submission" date="2018-01" db="EMBL/GenBank/DDBJ databases">
        <title>Arthrobacter sp. nov., from glaciers in China.</title>
        <authorList>
            <person name="Liu Q."/>
            <person name="Xin Y.-H."/>
        </authorList>
    </citation>
    <scope>NUCLEOTIDE SEQUENCE [LARGE SCALE GENOMIC DNA]</scope>
    <source>
        <strain evidence="1 2">HLT2-12-2</strain>
    </source>
</reference>
<evidence type="ECO:0000313" key="2">
    <source>
        <dbReference type="Proteomes" id="UP000237061"/>
    </source>
</evidence>
<dbReference type="Proteomes" id="UP000237061">
    <property type="component" value="Unassembled WGS sequence"/>
</dbReference>